<feature type="region of interest" description="Disordered" evidence="1">
    <location>
        <begin position="102"/>
        <end position="121"/>
    </location>
</feature>
<evidence type="ECO:0000313" key="2">
    <source>
        <dbReference type="EMBL" id="KAJ3780890.1"/>
    </source>
</evidence>
<keyword evidence="3" id="KW-1185">Reference proteome</keyword>
<accession>A0AA38NNJ6</accession>
<dbReference type="EMBL" id="MU793633">
    <property type="protein sequence ID" value="KAJ3780890.1"/>
    <property type="molecule type" value="Genomic_DNA"/>
</dbReference>
<feature type="compositionally biased region" description="Basic residues" evidence="1">
    <location>
        <begin position="109"/>
        <end position="121"/>
    </location>
</feature>
<evidence type="ECO:0000256" key="1">
    <source>
        <dbReference type="SAM" id="MobiDB-lite"/>
    </source>
</evidence>
<gene>
    <name evidence="2" type="ORF">GGU10DRAFT_336801</name>
</gene>
<dbReference type="AlphaFoldDB" id="A0AA38NNJ6"/>
<dbReference type="Proteomes" id="UP001163798">
    <property type="component" value="Unassembled WGS sequence"/>
</dbReference>
<protein>
    <submittedName>
        <fullName evidence="2">Uncharacterized protein</fullName>
    </submittedName>
</protein>
<evidence type="ECO:0000313" key="3">
    <source>
        <dbReference type="Proteomes" id="UP001163798"/>
    </source>
</evidence>
<comment type="caution">
    <text evidence="2">The sequence shown here is derived from an EMBL/GenBank/DDBJ whole genome shotgun (WGS) entry which is preliminary data.</text>
</comment>
<reference evidence="2" key="1">
    <citation type="submission" date="2022-08" db="EMBL/GenBank/DDBJ databases">
        <authorList>
            <consortium name="DOE Joint Genome Institute"/>
            <person name="Min B."/>
            <person name="Riley R."/>
            <person name="Sierra-Patev S."/>
            <person name="Naranjo-Ortiz M."/>
            <person name="Looney B."/>
            <person name="Konkel Z."/>
            <person name="Slot J.C."/>
            <person name="Sakamoto Y."/>
            <person name="Steenwyk J.L."/>
            <person name="Rokas A."/>
            <person name="Carro J."/>
            <person name="Camarero S."/>
            <person name="Ferreira P."/>
            <person name="Molpeceres G."/>
            <person name="Ruiz-Duenas F.J."/>
            <person name="Serrano A."/>
            <person name="Henrissat B."/>
            <person name="Drula E."/>
            <person name="Hughes K.W."/>
            <person name="Mata J.L."/>
            <person name="Ishikawa N.K."/>
            <person name="Vargas-Isla R."/>
            <person name="Ushijima S."/>
            <person name="Smith C.A."/>
            <person name="Ahrendt S."/>
            <person name="Andreopoulos W."/>
            <person name="He G."/>
            <person name="Labutti K."/>
            <person name="Lipzen A."/>
            <person name="Ng V."/>
            <person name="Sandor L."/>
            <person name="Barry K."/>
            <person name="Martinez A.T."/>
            <person name="Xiao Y."/>
            <person name="Gibbons J.G."/>
            <person name="Terashima K."/>
            <person name="Hibbett D.S."/>
            <person name="Grigoriev I.V."/>
        </authorList>
    </citation>
    <scope>NUCLEOTIDE SEQUENCE</scope>
    <source>
        <strain evidence="2">TFB10291</strain>
    </source>
</reference>
<name>A0AA38NNJ6_9AGAR</name>
<feature type="region of interest" description="Disordered" evidence="1">
    <location>
        <begin position="129"/>
        <end position="156"/>
    </location>
</feature>
<proteinExistence type="predicted"/>
<organism evidence="2 3">
    <name type="scientific">Lentinula aff. detonsa</name>
    <dbReference type="NCBI Taxonomy" id="2804958"/>
    <lineage>
        <taxon>Eukaryota</taxon>
        <taxon>Fungi</taxon>
        <taxon>Dikarya</taxon>
        <taxon>Basidiomycota</taxon>
        <taxon>Agaricomycotina</taxon>
        <taxon>Agaricomycetes</taxon>
        <taxon>Agaricomycetidae</taxon>
        <taxon>Agaricales</taxon>
        <taxon>Marasmiineae</taxon>
        <taxon>Omphalotaceae</taxon>
        <taxon>Lentinula</taxon>
    </lineage>
</organism>
<sequence length="671" mass="74430">MHRITKWVTVLPFAWLNSCDVHSWFSFAWFHDTHLCCTIHSGWQTIRHIPLNDMLDNANACPGFRLKSGTAISILDTLAVIHAATLQHPNKTTSEKKMVNITPTITPGKKNHVRKSTGGKVPKKITTKSFKQTAKKTGGPAPRLPIGAPAPAPAPDPTPPVLENMLDSEFNVLFPGTSTSLPEGSAQLSSTGSLRRSERVATAKLFSQPQVTFEAAMPSEKDSLCSDMELDTNGEDGEERTNLQEHLCAGCQDGGNLLHCEGYRLVRNDPQYRCGRLVCYGPPDSRKCIELYDEALKNVVQDQKIGFGFFRRDDQSTVTSAVKMIHSVRASFFSKLELVPMAMISIALEGMATEPFSMTLIEVEGYYLATPTPCIHASLTFDFSEGKRQKYDTSFANMFAMLKQYNVKRVVVFFTTHSTPDGDLHFIPNMGGAASTSDLLEALFPAEFRTFLQPSDVDSTLFILSCGGVYVQKQSYDCFTELVRAHTFERIVAFPARDLQPLQTARWCQDFVRRILLQHESIQYALKSICNANPSVGPHTSIIIWHHFPTHPISIDVSQTLLTQKAIWCSSLLAPYGVRITEAQCPFCRCLRNGKTSFAASTDQNGQKFLVVKCTARLQPPAPGSIVSNPCKSVLIPLIGCYALTPLGSKSGIWEVLNYYWTDSEGQYSYP</sequence>